<dbReference type="InterPro" id="IPR010923">
    <property type="entry name" value="T(6)A37_SUA5"/>
</dbReference>
<dbReference type="PANTHER" id="PTHR17490">
    <property type="entry name" value="SUA5"/>
    <property type="match status" value="1"/>
</dbReference>
<dbReference type="Pfam" id="PF03481">
    <property type="entry name" value="Sua5_C"/>
    <property type="match status" value="1"/>
</dbReference>
<dbReference type="EMBL" id="JAABLP010000003">
    <property type="protein sequence ID" value="NBN64321.1"/>
    <property type="molecule type" value="Genomic_DNA"/>
</dbReference>
<evidence type="ECO:0000256" key="8">
    <source>
        <dbReference type="ARBA" id="ARBA00022695"/>
    </source>
</evidence>
<dbReference type="Gene3D" id="3.90.870.10">
    <property type="entry name" value="DHBP synthase"/>
    <property type="match status" value="1"/>
</dbReference>
<evidence type="ECO:0000256" key="7">
    <source>
        <dbReference type="ARBA" id="ARBA00022694"/>
    </source>
</evidence>
<gene>
    <name evidence="15" type="ORF">GWI71_11570</name>
</gene>
<evidence type="ECO:0000256" key="12">
    <source>
        <dbReference type="ARBA" id="ARBA00048366"/>
    </source>
</evidence>
<evidence type="ECO:0000256" key="6">
    <source>
        <dbReference type="ARBA" id="ARBA00022679"/>
    </source>
</evidence>
<evidence type="ECO:0000313" key="16">
    <source>
        <dbReference type="Proteomes" id="UP000541347"/>
    </source>
</evidence>
<keyword evidence="6 13" id="KW-0808">Transferase</keyword>
<dbReference type="PROSITE" id="PS51163">
    <property type="entry name" value="YRDC"/>
    <property type="match status" value="1"/>
</dbReference>
<dbReference type="InterPro" id="IPR050156">
    <property type="entry name" value="TC-AMP_synthase_SUA5"/>
</dbReference>
<evidence type="ECO:0000256" key="2">
    <source>
        <dbReference type="ARBA" id="ARBA00007663"/>
    </source>
</evidence>
<keyword evidence="9 13" id="KW-0547">Nucleotide-binding</keyword>
<accession>A0ABW9ZIW0</accession>
<dbReference type="Proteomes" id="UP000541347">
    <property type="component" value="Unassembled WGS sequence"/>
</dbReference>
<dbReference type="Gene3D" id="3.40.50.11030">
    <property type="entry name" value="Threonylcarbamoyl-AMP synthase, C-terminal domain"/>
    <property type="match status" value="1"/>
</dbReference>
<evidence type="ECO:0000256" key="9">
    <source>
        <dbReference type="ARBA" id="ARBA00022741"/>
    </source>
</evidence>
<evidence type="ECO:0000256" key="10">
    <source>
        <dbReference type="ARBA" id="ARBA00022840"/>
    </source>
</evidence>
<dbReference type="EC" id="2.7.7.87" evidence="3 13"/>
<comment type="subcellular location">
    <subcellularLocation>
        <location evidence="1 13">Cytoplasm</location>
    </subcellularLocation>
</comment>
<evidence type="ECO:0000256" key="13">
    <source>
        <dbReference type="PIRNR" id="PIRNR004930"/>
    </source>
</evidence>
<keyword evidence="16" id="KW-1185">Reference proteome</keyword>
<evidence type="ECO:0000256" key="1">
    <source>
        <dbReference type="ARBA" id="ARBA00004496"/>
    </source>
</evidence>
<evidence type="ECO:0000256" key="4">
    <source>
        <dbReference type="ARBA" id="ARBA00015492"/>
    </source>
</evidence>
<dbReference type="InterPro" id="IPR017945">
    <property type="entry name" value="DHBP_synth_RibB-like_a/b_dom"/>
</dbReference>
<feature type="domain" description="YrdC-like" evidence="14">
    <location>
        <begin position="16"/>
        <end position="203"/>
    </location>
</feature>
<dbReference type="InterPro" id="IPR038385">
    <property type="entry name" value="Sua5/YwlC_C"/>
</dbReference>
<reference evidence="15 16" key="1">
    <citation type="submission" date="2020-01" db="EMBL/GenBank/DDBJ databases">
        <authorList>
            <person name="Peng S.Y."/>
            <person name="Li J."/>
            <person name="Wang M."/>
            <person name="Wang L."/>
            <person name="Wang C.Q."/>
            <person name="Wang J.R."/>
        </authorList>
    </citation>
    <scope>NUCLEOTIDE SEQUENCE [LARGE SCALE GENOMIC DNA]</scope>
    <source>
        <strain evidence="15 16">XCT-34</strain>
    </source>
</reference>
<evidence type="ECO:0000256" key="11">
    <source>
        <dbReference type="ARBA" id="ARBA00029774"/>
    </source>
</evidence>
<dbReference type="InterPro" id="IPR006070">
    <property type="entry name" value="Sua5-like_dom"/>
</dbReference>
<organism evidence="15 16">
    <name type="scientific">Pannonibacter tanglangensis</name>
    <dbReference type="NCBI Taxonomy" id="2750084"/>
    <lineage>
        <taxon>Bacteria</taxon>
        <taxon>Pseudomonadati</taxon>
        <taxon>Pseudomonadota</taxon>
        <taxon>Alphaproteobacteria</taxon>
        <taxon>Hyphomicrobiales</taxon>
        <taxon>Stappiaceae</taxon>
        <taxon>Pannonibacter</taxon>
    </lineage>
</organism>
<dbReference type="PANTHER" id="PTHR17490:SF16">
    <property type="entry name" value="THREONYLCARBAMOYL-AMP SYNTHASE"/>
    <property type="match status" value="1"/>
</dbReference>
<protein>
    <recommendedName>
        <fullName evidence="4 13">Threonylcarbamoyl-AMP synthase</fullName>
        <shortName evidence="13">TC-AMP synthase</shortName>
        <ecNumber evidence="3 13">2.7.7.87</ecNumber>
    </recommendedName>
    <alternativeName>
        <fullName evidence="11 13">L-threonylcarbamoyladenylate synthase</fullName>
    </alternativeName>
</protein>
<comment type="function">
    <text evidence="13">Required for the formation of a threonylcarbamoyl group on adenosine at position 37 (t(6)A37) in tRNAs that read codons beginning with adenine.</text>
</comment>
<keyword evidence="7 13" id="KW-0819">tRNA processing</keyword>
<comment type="similarity">
    <text evidence="2 13">Belongs to the SUA5 family.</text>
</comment>
<evidence type="ECO:0000313" key="15">
    <source>
        <dbReference type="EMBL" id="NBN64321.1"/>
    </source>
</evidence>
<keyword evidence="10 13" id="KW-0067">ATP-binding</keyword>
<dbReference type="NCBIfam" id="TIGR00057">
    <property type="entry name" value="L-threonylcarbamoyladenylate synthase"/>
    <property type="match status" value="1"/>
</dbReference>
<comment type="catalytic activity">
    <reaction evidence="12 13">
        <text>L-threonine + hydrogencarbonate + ATP = L-threonylcarbamoyladenylate + diphosphate + H2O</text>
        <dbReference type="Rhea" id="RHEA:36407"/>
        <dbReference type="ChEBI" id="CHEBI:15377"/>
        <dbReference type="ChEBI" id="CHEBI:17544"/>
        <dbReference type="ChEBI" id="CHEBI:30616"/>
        <dbReference type="ChEBI" id="CHEBI:33019"/>
        <dbReference type="ChEBI" id="CHEBI:57926"/>
        <dbReference type="ChEBI" id="CHEBI:73682"/>
        <dbReference type="EC" id="2.7.7.87"/>
    </reaction>
</comment>
<comment type="caution">
    <text evidence="15">The sequence shown here is derived from an EMBL/GenBank/DDBJ whole genome shotgun (WGS) entry which is preliminary data.</text>
</comment>
<evidence type="ECO:0000256" key="5">
    <source>
        <dbReference type="ARBA" id="ARBA00022490"/>
    </source>
</evidence>
<dbReference type="InterPro" id="IPR005145">
    <property type="entry name" value="Sua5_C"/>
</dbReference>
<keyword evidence="8 13" id="KW-0548">Nucleotidyltransferase</keyword>
<sequence length="329" mass="33624">MQRWSVDLKSTAWRTSGLLAPVAEALRAGALVGVPTETVYGLAADATNGQACAGIYAAKGRPSFNPLISHVESLAAAERHGVFDARARALAAAFWPGPLTLVLPRQQGSAISDLVTAGLDTLALRVPNAPVMRWLAEASGRPLAAPSANLSGRISPTTADDVAADLGDRIQHLIDAGPCAIGVESTIVSLAGQRPTLLRPGGLSREAIVAVLGEDLMTADSDDAAPLAPGMLTSHYAPGATVRLEARGVLPGEALLGFGPVPPADAGLAVACFNLSESGDLAEAAANLFTGLRRLDRSGAACICVQPIPAHGLGEAINDRLRRAAAPRG</sequence>
<evidence type="ECO:0000259" key="14">
    <source>
        <dbReference type="PROSITE" id="PS51163"/>
    </source>
</evidence>
<evidence type="ECO:0000256" key="3">
    <source>
        <dbReference type="ARBA" id="ARBA00012584"/>
    </source>
</evidence>
<proteinExistence type="inferred from homology"/>
<dbReference type="PIRSF" id="PIRSF004930">
    <property type="entry name" value="Tln_factor_SUA5"/>
    <property type="match status" value="1"/>
</dbReference>
<dbReference type="RefSeq" id="WP_161676324.1">
    <property type="nucleotide sequence ID" value="NZ_JAABLP010000003.1"/>
</dbReference>
<name>A0ABW9ZIW0_9HYPH</name>
<dbReference type="Pfam" id="PF01300">
    <property type="entry name" value="Sua5_yciO_yrdC"/>
    <property type="match status" value="1"/>
</dbReference>
<keyword evidence="5 13" id="KW-0963">Cytoplasm</keyword>
<dbReference type="SUPFAM" id="SSF55821">
    <property type="entry name" value="YrdC/RibB"/>
    <property type="match status" value="1"/>
</dbReference>